<dbReference type="Proteomes" id="UP000812287">
    <property type="component" value="Unassembled WGS sequence"/>
</dbReference>
<evidence type="ECO:0000256" key="2">
    <source>
        <dbReference type="ARBA" id="ARBA00023445"/>
    </source>
</evidence>
<dbReference type="OrthoDB" id="2735536at2759"/>
<proteinExistence type="inferred from homology"/>
<comment type="similarity">
    <text evidence="2">Belongs to the NAD(P)-dependent epimerase/dehydratase family. Dihydroflavonol-4-reductase subfamily.</text>
</comment>
<reference evidence="3" key="1">
    <citation type="submission" date="2020-11" db="EMBL/GenBank/DDBJ databases">
        <title>Adaptations for nitrogen fixation in a non-lichenized fungal sporocarp promotes dispersal by wood-feeding termites.</title>
        <authorList>
            <consortium name="DOE Joint Genome Institute"/>
            <person name="Koch R.A."/>
            <person name="Yoon G."/>
            <person name="Arayal U."/>
            <person name="Lail K."/>
            <person name="Amirebrahimi M."/>
            <person name="Labutti K."/>
            <person name="Lipzen A."/>
            <person name="Riley R."/>
            <person name="Barry K."/>
            <person name="Henrissat B."/>
            <person name="Grigoriev I.V."/>
            <person name="Herr J.R."/>
            <person name="Aime M.C."/>
        </authorList>
    </citation>
    <scope>NUCLEOTIDE SEQUENCE</scope>
    <source>
        <strain evidence="3">MCA 3950</strain>
    </source>
</reference>
<dbReference type="EMBL" id="MU250592">
    <property type="protein sequence ID" value="KAG7439516.1"/>
    <property type="molecule type" value="Genomic_DNA"/>
</dbReference>
<keyword evidence="4" id="KW-1185">Reference proteome</keyword>
<dbReference type="Gene3D" id="3.40.50.720">
    <property type="entry name" value="NAD(P)-binding Rossmann-like Domain"/>
    <property type="match status" value="1"/>
</dbReference>
<accession>A0A9P7VEM1</accession>
<sequence>MKGTLGLLTSVAKRVVVTSHRIFHFPEADWNRQAVKEVEEKGSNASFATKYCASKTLAEKAAWDFFNEIKGTLPWGLTVIKPPNPDMSADDMASKGHCWFYVRVLAEAHVRVWFVDATGGERIIVSAVDAANSLPMQSRRLPIGMPGTGTGAKYLVSYDSGKQERIFVLGFRMKADTARDVLNQFAHLG</sequence>
<dbReference type="PANTHER" id="PTHR10366:SF564">
    <property type="entry name" value="STEROL-4-ALPHA-CARBOXYLATE 3-DEHYDROGENASE, DECARBOXYLATING"/>
    <property type="match status" value="1"/>
</dbReference>
<protein>
    <submittedName>
        <fullName evidence="3">Uncharacterized protein</fullName>
    </submittedName>
</protein>
<evidence type="ECO:0000313" key="3">
    <source>
        <dbReference type="EMBL" id="KAG7439516.1"/>
    </source>
</evidence>
<dbReference type="InterPro" id="IPR036291">
    <property type="entry name" value="NAD(P)-bd_dom_sf"/>
</dbReference>
<name>A0A9P7VEM1_9AGAR</name>
<dbReference type="AlphaFoldDB" id="A0A9P7VEM1"/>
<dbReference type="RefSeq" id="XP_043033016.1">
    <property type="nucleotide sequence ID" value="XM_043187627.1"/>
</dbReference>
<dbReference type="InterPro" id="IPR050425">
    <property type="entry name" value="NAD(P)_dehydrat-like"/>
</dbReference>
<dbReference type="SUPFAM" id="SSF51735">
    <property type="entry name" value="NAD(P)-binding Rossmann-fold domains"/>
    <property type="match status" value="1"/>
</dbReference>
<evidence type="ECO:0000313" key="4">
    <source>
        <dbReference type="Proteomes" id="UP000812287"/>
    </source>
</evidence>
<dbReference type="PANTHER" id="PTHR10366">
    <property type="entry name" value="NAD DEPENDENT EPIMERASE/DEHYDRATASE"/>
    <property type="match status" value="1"/>
</dbReference>
<dbReference type="GO" id="GO:0016616">
    <property type="term" value="F:oxidoreductase activity, acting on the CH-OH group of donors, NAD or NADP as acceptor"/>
    <property type="evidence" value="ECO:0007669"/>
    <property type="project" value="TreeGrafter"/>
</dbReference>
<comment type="caution">
    <text evidence="3">The sequence shown here is derived from an EMBL/GenBank/DDBJ whole genome shotgun (WGS) entry which is preliminary data.</text>
</comment>
<gene>
    <name evidence="3" type="ORF">BT62DRAFT_938946</name>
</gene>
<dbReference type="GeneID" id="66109924"/>
<evidence type="ECO:0000256" key="1">
    <source>
        <dbReference type="ARBA" id="ARBA00023002"/>
    </source>
</evidence>
<organism evidence="3 4">
    <name type="scientific">Guyanagaster necrorhizus</name>
    <dbReference type="NCBI Taxonomy" id="856835"/>
    <lineage>
        <taxon>Eukaryota</taxon>
        <taxon>Fungi</taxon>
        <taxon>Dikarya</taxon>
        <taxon>Basidiomycota</taxon>
        <taxon>Agaricomycotina</taxon>
        <taxon>Agaricomycetes</taxon>
        <taxon>Agaricomycetidae</taxon>
        <taxon>Agaricales</taxon>
        <taxon>Marasmiineae</taxon>
        <taxon>Physalacriaceae</taxon>
        <taxon>Guyanagaster</taxon>
    </lineage>
</organism>
<keyword evidence="1" id="KW-0560">Oxidoreductase</keyword>